<reference evidence="2" key="1">
    <citation type="journal article" date="2019" name="Int. J. Syst. Evol. Microbiol.">
        <title>The Global Catalogue of Microorganisms (GCM) 10K type strain sequencing project: providing services to taxonomists for standard genome sequencing and annotation.</title>
        <authorList>
            <consortium name="The Broad Institute Genomics Platform"/>
            <consortium name="The Broad Institute Genome Sequencing Center for Infectious Disease"/>
            <person name="Wu L."/>
            <person name="Ma J."/>
        </authorList>
    </citation>
    <scope>NUCLEOTIDE SEQUENCE [LARGE SCALE GENOMIC DNA]</scope>
    <source>
        <strain evidence="2">JCM 18283</strain>
    </source>
</reference>
<dbReference type="EMBL" id="BAABJI010000002">
    <property type="protein sequence ID" value="GAA4914354.1"/>
    <property type="molecule type" value="Genomic_DNA"/>
</dbReference>
<evidence type="ECO:0000313" key="1">
    <source>
        <dbReference type="EMBL" id="GAA4914354.1"/>
    </source>
</evidence>
<sequence>MSKRLQVLEKPLQLRVGVQLLWISNHLYTVNVKSDNGERVEYTFPLKIAPLCDEIHTVPKSNVGIPLAELKDEARLSLKFSDKKHSRFIPRENIFFRNSGIARN</sequence>
<protein>
    <submittedName>
        <fullName evidence="1">Uncharacterized protein</fullName>
    </submittedName>
</protein>
<evidence type="ECO:0000313" key="2">
    <source>
        <dbReference type="Proteomes" id="UP001501436"/>
    </source>
</evidence>
<name>A0ABP9FSK7_9SPHI</name>
<comment type="caution">
    <text evidence="1">The sequence shown here is derived from an EMBL/GenBank/DDBJ whole genome shotgun (WGS) entry which is preliminary data.</text>
</comment>
<keyword evidence="2" id="KW-1185">Reference proteome</keyword>
<gene>
    <name evidence="1" type="ORF">GCM10023313_17150</name>
</gene>
<dbReference type="Proteomes" id="UP001501436">
    <property type="component" value="Unassembled WGS sequence"/>
</dbReference>
<accession>A0ABP9FSK7</accession>
<organism evidence="1 2">
    <name type="scientific">Mucilaginibacter defluvii</name>
    <dbReference type="NCBI Taxonomy" id="1196019"/>
    <lineage>
        <taxon>Bacteria</taxon>
        <taxon>Pseudomonadati</taxon>
        <taxon>Bacteroidota</taxon>
        <taxon>Sphingobacteriia</taxon>
        <taxon>Sphingobacteriales</taxon>
        <taxon>Sphingobacteriaceae</taxon>
        <taxon>Mucilaginibacter</taxon>
    </lineage>
</organism>
<proteinExistence type="predicted"/>